<dbReference type="AlphaFoldDB" id="A0A1G6VD09"/>
<dbReference type="Pfam" id="PF01738">
    <property type="entry name" value="DLH"/>
    <property type="match status" value="1"/>
</dbReference>
<gene>
    <name evidence="2" type="ORF">SAMN05660690_4460</name>
</gene>
<dbReference type="InterPro" id="IPR051049">
    <property type="entry name" value="Dienelactone_hydrolase-like"/>
</dbReference>
<dbReference type="STRING" id="1190417.SAMN05660690_4460"/>
<dbReference type="PANTHER" id="PTHR46623">
    <property type="entry name" value="CARBOXYMETHYLENEBUTENOLIDASE-RELATED"/>
    <property type="match status" value="1"/>
</dbReference>
<proteinExistence type="predicted"/>
<evidence type="ECO:0000259" key="1">
    <source>
        <dbReference type="Pfam" id="PF01738"/>
    </source>
</evidence>
<dbReference type="GO" id="GO:0016787">
    <property type="term" value="F:hydrolase activity"/>
    <property type="evidence" value="ECO:0007669"/>
    <property type="project" value="InterPro"/>
</dbReference>
<dbReference type="Gene3D" id="3.40.50.1820">
    <property type="entry name" value="alpha/beta hydrolase"/>
    <property type="match status" value="1"/>
</dbReference>
<evidence type="ECO:0000313" key="3">
    <source>
        <dbReference type="Proteomes" id="UP000199416"/>
    </source>
</evidence>
<protein>
    <submittedName>
        <fullName evidence="2">Carboxymethylenebutenolidase</fullName>
    </submittedName>
</protein>
<dbReference type="EMBL" id="FMZF01000008">
    <property type="protein sequence ID" value="SDD51354.1"/>
    <property type="molecule type" value="Genomic_DNA"/>
</dbReference>
<dbReference type="InterPro" id="IPR002925">
    <property type="entry name" value="Dienelactn_hydro"/>
</dbReference>
<dbReference type="Proteomes" id="UP000199416">
    <property type="component" value="Unassembled WGS sequence"/>
</dbReference>
<feature type="domain" description="Dienelactone hydrolase" evidence="1">
    <location>
        <begin position="23"/>
        <end position="239"/>
    </location>
</feature>
<reference evidence="3" key="1">
    <citation type="submission" date="2016-10" db="EMBL/GenBank/DDBJ databases">
        <authorList>
            <person name="Varghese N."/>
            <person name="Submissions S."/>
        </authorList>
    </citation>
    <scope>NUCLEOTIDE SEQUENCE [LARGE SCALE GENOMIC DNA]</scope>
    <source>
        <strain evidence="3">DSM 45421</strain>
    </source>
</reference>
<evidence type="ECO:0000313" key="2">
    <source>
        <dbReference type="EMBL" id="SDD51354.1"/>
    </source>
</evidence>
<name>A0A1G6VD09_9ACTN</name>
<dbReference type="SUPFAM" id="SSF53474">
    <property type="entry name" value="alpha/beta-Hydrolases"/>
    <property type="match status" value="1"/>
</dbReference>
<dbReference type="InterPro" id="IPR029058">
    <property type="entry name" value="AB_hydrolase_fold"/>
</dbReference>
<sequence>MTREAVLPTTEIPGGASTPRLRAHLAVPPVGEGPWPGVVVVHEVFGLTDDVRQHADRLAAAGYLALAPDLFSAGGAVRCLRSTFRSLARGEGPAFGDLEAARRALADRADCTGRIGVLGFCMGGQFALYAATRGFDVAAPNYGPLPADPERVLAGACPVVASYGRRDRGLRGTADRLERVLTDLGVEHDVKEYPDAGHSFLNRHNAGPFTVLEKLAGLDFHQPSAEDAWARVLRFLDRHLRSRA</sequence>
<accession>A0A1G6VD09</accession>
<dbReference type="RefSeq" id="WP_217637318.1">
    <property type="nucleotide sequence ID" value="NZ_FMZF01000008.1"/>
</dbReference>
<organism evidence="2 3">
    <name type="scientific">Geodermatophilus telluris</name>
    <dbReference type="NCBI Taxonomy" id="1190417"/>
    <lineage>
        <taxon>Bacteria</taxon>
        <taxon>Bacillati</taxon>
        <taxon>Actinomycetota</taxon>
        <taxon>Actinomycetes</taxon>
        <taxon>Geodermatophilales</taxon>
        <taxon>Geodermatophilaceae</taxon>
        <taxon>Geodermatophilus</taxon>
    </lineage>
</organism>
<dbReference type="PANTHER" id="PTHR46623:SF6">
    <property type="entry name" value="ALPHA_BETA-HYDROLASES SUPERFAMILY PROTEIN"/>
    <property type="match status" value="1"/>
</dbReference>
<keyword evidence="3" id="KW-1185">Reference proteome</keyword>